<keyword evidence="2" id="KW-0677">Repeat</keyword>
<evidence type="ECO:0000313" key="4">
    <source>
        <dbReference type="Proteomes" id="UP000023152"/>
    </source>
</evidence>
<dbReference type="PANTHER" id="PTHR15454">
    <property type="entry name" value="NISCHARIN RELATED"/>
    <property type="match status" value="1"/>
</dbReference>
<gene>
    <name evidence="3" type="ORF">RFI_19183</name>
</gene>
<name>X6MW89_RETFI</name>
<dbReference type="SMART" id="SM00369">
    <property type="entry name" value="LRR_TYP"/>
    <property type="match status" value="2"/>
</dbReference>
<sequence>WKKKMTTVPEDELQPSKKKFEISFVEPTVVNFEDNVGNLESGGQEKSEERIEVKLNEYYNEESEELNLYHCHLRVLPDFTTWTSAKSEDSDDISQKIVRRLILRQNLLDSLDGVGVMSETLEYLDFYLNCMESISKEMLKLKQLKWVDLKHLHHCVDLEQLFLVNNKIKHIRGLQQKKKKNLKFLYNPLFELKKNKNKKFEGSNRIRKIENLAQNVLLEELWLGKNKIECIENMETLVNLRLLSLQSNRITRIGPSLRENFKIEELYLSHNGFTQMDDGLLCLVNLRVLDMAGNQITKIENLQRCTRLQELWLNDNRIDSFDGLQCIVDSRCPLQTIYLERNPIEINNEYKIYKLAILSRFPHLKQLDALPLIETLRANKLEDNLGLKTSTNAAANDGDAKMV</sequence>
<keyword evidence="1" id="KW-0433">Leucine-rich repeat</keyword>
<evidence type="ECO:0000313" key="3">
    <source>
        <dbReference type="EMBL" id="ETO18104.1"/>
    </source>
</evidence>
<dbReference type="InterPro" id="IPR001611">
    <property type="entry name" value="Leu-rich_rpt"/>
</dbReference>
<dbReference type="Proteomes" id="UP000023152">
    <property type="component" value="Unassembled WGS sequence"/>
</dbReference>
<dbReference type="InterPro" id="IPR025875">
    <property type="entry name" value="Leu-rich_rpt_4"/>
</dbReference>
<evidence type="ECO:0000256" key="2">
    <source>
        <dbReference type="ARBA" id="ARBA00022737"/>
    </source>
</evidence>
<dbReference type="InterPro" id="IPR003591">
    <property type="entry name" value="Leu-rich_rpt_typical-subtyp"/>
</dbReference>
<dbReference type="AlphaFoldDB" id="X6MW89"/>
<accession>X6MW89</accession>
<dbReference type="OrthoDB" id="7451790at2759"/>
<dbReference type="Gene3D" id="3.80.10.10">
    <property type="entry name" value="Ribonuclease Inhibitor"/>
    <property type="match status" value="3"/>
</dbReference>
<feature type="non-terminal residue" evidence="3">
    <location>
        <position position="1"/>
    </location>
</feature>
<dbReference type="SUPFAM" id="SSF52058">
    <property type="entry name" value="L domain-like"/>
    <property type="match status" value="1"/>
</dbReference>
<dbReference type="PROSITE" id="PS51450">
    <property type="entry name" value="LRR"/>
    <property type="match status" value="5"/>
</dbReference>
<organism evidence="3 4">
    <name type="scientific">Reticulomyxa filosa</name>
    <dbReference type="NCBI Taxonomy" id="46433"/>
    <lineage>
        <taxon>Eukaryota</taxon>
        <taxon>Sar</taxon>
        <taxon>Rhizaria</taxon>
        <taxon>Retaria</taxon>
        <taxon>Foraminifera</taxon>
        <taxon>Monothalamids</taxon>
        <taxon>Reticulomyxidae</taxon>
        <taxon>Reticulomyxa</taxon>
    </lineage>
</organism>
<keyword evidence="4" id="KW-1185">Reference proteome</keyword>
<comment type="caution">
    <text evidence="3">The sequence shown here is derived from an EMBL/GenBank/DDBJ whole genome shotgun (WGS) entry which is preliminary data.</text>
</comment>
<dbReference type="EMBL" id="ASPP01015500">
    <property type="protein sequence ID" value="ETO18104.1"/>
    <property type="molecule type" value="Genomic_DNA"/>
</dbReference>
<dbReference type="GO" id="GO:0005737">
    <property type="term" value="C:cytoplasm"/>
    <property type="evidence" value="ECO:0007669"/>
    <property type="project" value="TreeGrafter"/>
</dbReference>
<proteinExistence type="predicted"/>
<dbReference type="InterPro" id="IPR032675">
    <property type="entry name" value="LRR_dom_sf"/>
</dbReference>
<protein>
    <submittedName>
        <fullName evidence="3">Protein phosphatase regulatory subunit</fullName>
    </submittedName>
</protein>
<evidence type="ECO:0000256" key="1">
    <source>
        <dbReference type="ARBA" id="ARBA00022614"/>
    </source>
</evidence>
<reference evidence="3 4" key="1">
    <citation type="journal article" date="2013" name="Curr. Biol.">
        <title>The Genome of the Foraminiferan Reticulomyxa filosa.</title>
        <authorList>
            <person name="Glockner G."/>
            <person name="Hulsmann N."/>
            <person name="Schleicher M."/>
            <person name="Noegel A.A."/>
            <person name="Eichinger L."/>
            <person name="Gallinger C."/>
            <person name="Pawlowski J."/>
            <person name="Sierra R."/>
            <person name="Euteneuer U."/>
            <person name="Pillet L."/>
            <person name="Moustafa A."/>
            <person name="Platzer M."/>
            <person name="Groth M."/>
            <person name="Szafranski K."/>
            <person name="Schliwa M."/>
        </authorList>
    </citation>
    <scope>NUCLEOTIDE SEQUENCE [LARGE SCALE GENOMIC DNA]</scope>
</reference>
<dbReference type="SMART" id="SM00365">
    <property type="entry name" value="LRR_SD22"/>
    <property type="match status" value="6"/>
</dbReference>
<dbReference type="Pfam" id="PF12799">
    <property type="entry name" value="LRR_4"/>
    <property type="match status" value="1"/>
</dbReference>